<accession>A0ABN9Q6B6</accession>
<comment type="caution">
    <text evidence="2">The sequence shown here is derived from an EMBL/GenBank/DDBJ whole genome shotgun (WGS) entry which is preliminary data.</text>
</comment>
<feature type="non-terminal residue" evidence="2">
    <location>
        <position position="1"/>
    </location>
</feature>
<sequence length="242" mass="26501">RTVRTSRFSDRRCRRSKKTASWTPCAPWPSCDGTSQRFKWPKSVTLQPSSSDAVLRYTREAPLAVSGSWAARAAAGLPLDEVHRRVRLEREDEQGPAKRARTAAPAGGVRPAREARRDTADSLCKHFATKVSSLEASVLSLREAFAAELEGVRRLCVEGPEFVENPKTGVVHRVREGSTRIAPRGWRTSCGWAFGIADHTRLESAERPYKLMCEKCMPGDRAAAKAALARSAAACAEQGTPA</sequence>
<name>A0ABN9Q6B6_9DINO</name>
<dbReference type="EMBL" id="CAUYUJ010002267">
    <property type="protein sequence ID" value="CAK0799993.1"/>
    <property type="molecule type" value="Genomic_DNA"/>
</dbReference>
<protein>
    <submittedName>
        <fullName evidence="2">Uncharacterized protein</fullName>
    </submittedName>
</protein>
<keyword evidence="3" id="KW-1185">Reference proteome</keyword>
<feature type="region of interest" description="Disordered" evidence="1">
    <location>
        <begin position="1"/>
        <end position="36"/>
    </location>
</feature>
<gene>
    <name evidence="2" type="ORF">PCOR1329_LOCUS8286</name>
</gene>
<feature type="region of interest" description="Disordered" evidence="1">
    <location>
        <begin position="87"/>
        <end position="115"/>
    </location>
</feature>
<reference evidence="2" key="1">
    <citation type="submission" date="2023-10" db="EMBL/GenBank/DDBJ databases">
        <authorList>
            <person name="Chen Y."/>
            <person name="Shah S."/>
            <person name="Dougan E. K."/>
            <person name="Thang M."/>
            <person name="Chan C."/>
        </authorList>
    </citation>
    <scope>NUCLEOTIDE SEQUENCE [LARGE SCALE GENOMIC DNA]</scope>
</reference>
<organism evidence="2 3">
    <name type="scientific">Prorocentrum cordatum</name>
    <dbReference type="NCBI Taxonomy" id="2364126"/>
    <lineage>
        <taxon>Eukaryota</taxon>
        <taxon>Sar</taxon>
        <taxon>Alveolata</taxon>
        <taxon>Dinophyceae</taxon>
        <taxon>Prorocentrales</taxon>
        <taxon>Prorocentraceae</taxon>
        <taxon>Prorocentrum</taxon>
    </lineage>
</organism>
<evidence type="ECO:0000313" key="2">
    <source>
        <dbReference type="EMBL" id="CAK0799993.1"/>
    </source>
</evidence>
<feature type="compositionally biased region" description="Basic and acidic residues" evidence="1">
    <location>
        <begin position="87"/>
        <end position="96"/>
    </location>
</feature>
<proteinExistence type="predicted"/>
<dbReference type="Proteomes" id="UP001189429">
    <property type="component" value="Unassembled WGS sequence"/>
</dbReference>
<evidence type="ECO:0000313" key="3">
    <source>
        <dbReference type="Proteomes" id="UP001189429"/>
    </source>
</evidence>
<evidence type="ECO:0000256" key="1">
    <source>
        <dbReference type="SAM" id="MobiDB-lite"/>
    </source>
</evidence>